<keyword evidence="2 3" id="KW-0802">TPR repeat</keyword>
<sequence>MSTIRSGTNGANGVYATPTSKRFSDIPSAIDVPVHGEAEDEAVEIDLEALFDDPTEVCTLLENERAARTYWMTVALAYAKQKNVDHAIEMLVRGGNSMRDNNPREKLSLVGCLCWMYLWKAREAPRLAPEGQLPSQAKTKEHYLQLATSTLNEASRINPAFPPLFLARGVLQLLRASLQTSLGKFDNERTNLLRAALKAFEDAIRVSNGKNMLAVMGKARAYFSLGKYAESLAAYQEVLGKMPDLVDPDPRVGIGCCFWQLGFKEDAKLAWERSLEINPEHKVGNILLGLYYLDASGHLPTDNPEFIRLYKKAMTEYTQKAFKLDKNMPLTCATFANYFLSRRQFGTVDLLAHKAIQYTDVNAIASDGWYLLARKEHHEGNADRASDYYRRADDARGGADQGYLPAKFGAAQLSVMRGDLGEAKLTLEKLVQQSKHHESMVLLGTLYAEEVFAHQASGSKDDKSAETQKAITLLEGVRNSWKDPKRQLNADSAVLLNLARLYEAQHPEKALQCLLQVERLEMDQVDEAHRPPEGTDEADAKKALRRHLPPQLLSNMGCFYSQADKHELASEMFEAALDACMRLGESEEDADVDALVTTISFNLGRSYESRGLTDEATNVYEGLLKRHDDYTDARVRLAYINLRKHPHKEGPEAVSKLFRENPRDLEVRALYGWYLGKVTSRKKSQNINEDDEFRHYKHTLRDHDKHDRYALVGAGNLHLLTAREMRRETERDKAKRSAMYTKAVEFFDKALSLDPRNAYAAQGIAIALVEDRRDYKTALSIFVKVRETVRESHVHVNLGHVYAELRQFTKAVENYEAALAKEGKANDALILACLGRTWLNKGRAERNLDAYVEALAFAKRALEAAPDQVHYKFNVAFAQIQLASTIYQMPEASRTLKQLQDAAEGLDAAIVALDEIAAHPQTPYPKHDVEQRANMARNTQRRQLERAVASQREYEEKNKEKLQAALEKRQAELRRREEERERATALEREKQEKIRKEREAIAVRDREMARQRAEAERSRAEAEMTTDSETGEKMKRKRKAAAAGGWGGGGGAGGGGGGPKRGSRKKKKKTTAATGTGTEGEESDEERQPSKKKRRLSRKGVAEKAGKYKSAEIVVDSSDESGGGRVGGEEEEEEEEGGDEDDPLERAERALERKQRRGSSSGGGLPDSDDDGGAGRRRRGGDEDEEDEDEGRGDKMNVDVDGADLFGDEDEDEDAGVSARQQQSKRTRRGRVVESDEEEGGEEGEGDEEPAAASKADVSMADADDDEE</sequence>
<dbReference type="InterPro" id="IPR031101">
    <property type="entry name" value="Ctr9"/>
</dbReference>
<evidence type="ECO:0000256" key="3">
    <source>
        <dbReference type="PROSITE-ProRule" id="PRU00339"/>
    </source>
</evidence>
<dbReference type="AlphaFoldDB" id="A0A3N2PVW8"/>
<feature type="compositionally biased region" description="Acidic residues" evidence="4">
    <location>
        <begin position="1182"/>
        <end position="1191"/>
    </location>
</feature>
<feature type="compositionally biased region" description="Basic and acidic residues" evidence="4">
    <location>
        <begin position="971"/>
        <end position="1022"/>
    </location>
</feature>
<dbReference type="InterPro" id="IPR019734">
    <property type="entry name" value="TPR_rpt"/>
</dbReference>
<feature type="compositionally biased region" description="Acidic residues" evidence="4">
    <location>
        <begin position="1235"/>
        <end position="1250"/>
    </location>
</feature>
<dbReference type="GO" id="GO:0016593">
    <property type="term" value="C:Cdc73/Paf1 complex"/>
    <property type="evidence" value="ECO:0007669"/>
    <property type="project" value="TreeGrafter"/>
</dbReference>
<gene>
    <name evidence="5" type="ORF">SODALDRAFT_350717</name>
</gene>
<protein>
    <submittedName>
        <fullName evidence="5">Tetratricopeptide</fullName>
    </submittedName>
</protein>
<organism evidence="5 6">
    <name type="scientific">Sodiomyces alkalinus (strain CBS 110278 / VKM F-3762 / F11)</name>
    <name type="common">Alkaliphilic filamentous fungus</name>
    <dbReference type="NCBI Taxonomy" id="1314773"/>
    <lineage>
        <taxon>Eukaryota</taxon>
        <taxon>Fungi</taxon>
        <taxon>Dikarya</taxon>
        <taxon>Ascomycota</taxon>
        <taxon>Pezizomycotina</taxon>
        <taxon>Sordariomycetes</taxon>
        <taxon>Hypocreomycetidae</taxon>
        <taxon>Glomerellales</taxon>
        <taxon>Plectosphaerellaceae</taxon>
        <taxon>Sodiomyces</taxon>
    </lineage>
</organism>
<feature type="compositionally biased region" description="Acidic residues" evidence="4">
    <location>
        <begin position="1206"/>
        <end position="1215"/>
    </location>
</feature>
<feature type="compositionally biased region" description="Basic and acidic residues" evidence="4">
    <location>
        <begin position="1144"/>
        <end position="1153"/>
    </location>
</feature>
<feature type="repeat" description="TPR" evidence="3">
    <location>
        <begin position="792"/>
        <end position="825"/>
    </location>
</feature>
<dbReference type="PANTHER" id="PTHR14027:SF2">
    <property type="entry name" value="RNA POLYMERASE-ASSOCIATED PROTEIN CTR9 HOMOLOG"/>
    <property type="match status" value="1"/>
</dbReference>
<accession>A0A3N2PVW8</accession>
<reference evidence="5 6" key="1">
    <citation type="journal article" date="2018" name="Mol. Ecol.">
        <title>The obligate alkalophilic soda-lake fungus Sodiomyces alkalinus has shifted to a protein diet.</title>
        <authorList>
            <person name="Grum-Grzhimaylo A.A."/>
            <person name="Falkoski D.L."/>
            <person name="van den Heuvel J."/>
            <person name="Valero-Jimenez C.A."/>
            <person name="Min B."/>
            <person name="Choi I.G."/>
            <person name="Lipzen A."/>
            <person name="Daum C.G."/>
            <person name="Aanen D.K."/>
            <person name="Tsang A."/>
            <person name="Henrissat B."/>
            <person name="Bilanenko E.N."/>
            <person name="de Vries R.P."/>
            <person name="van Kan J.A.L."/>
            <person name="Grigoriev I.V."/>
            <person name="Debets A.J.M."/>
        </authorList>
    </citation>
    <scope>NUCLEOTIDE SEQUENCE [LARGE SCALE GENOMIC DNA]</scope>
    <source>
        <strain evidence="5 6">F11</strain>
    </source>
</reference>
<dbReference type="OrthoDB" id="343875at2759"/>
<dbReference type="Gene3D" id="1.25.40.10">
    <property type="entry name" value="Tetratricopeptide repeat domain"/>
    <property type="match status" value="5"/>
</dbReference>
<dbReference type="GO" id="GO:0000993">
    <property type="term" value="F:RNA polymerase II complex binding"/>
    <property type="evidence" value="ECO:0007669"/>
    <property type="project" value="TreeGrafter"/>
</dbReference>
<dbReference type="GeneID" id="39581977"/>
<dbReference type="STRING" id="1314773.A0A3N2PVW8"/>
<dbReference type="SUPFAM" id="SSF48452">
    <property type="entry name" value="TPR-like"/>
    <property type="match status" value="1"/>
</dbReference>
<feature type="region of interest" description="Disordered" evidence="4">
    <location>
        <begin position="971"/>
        <end position="1268"/>
    </location>
</feature>
<proteinExistence type="predicted"/>
<evidence type="ECO:0000313" key="6">
    <source>
        <dbReference type="Proteomes" id="UP000272025"/>
    </source>
</evidence>
<dbReference type="PROSITE" id="PS50005">
    <property type="entry name" value="TPR"/>
    <property type="match status" value="1"/>
</dbReference>
<evidence type="ECO:0000256" key="1">
    <source>
        <dbReference type="ARBA" id="ARBA00022737"/>
    </source>
</evidence>
<dbReference type="SUPFAM" id="SSF81901">
    <property type="entry name" value="HCP-like"/>
    <property type="match status" value="1"/>
</dbReference>
<dbReference type="EMBL" id="ML119055">
    <property type="protein sequence ID" value="ROT38496.1"/>
    <property type="molecule type" value="Genomic_DNA"/>
</dbReference>
<feature type="compositionally biased region" description="Gly residues" evidence="4">
    <location>
        <begin position="1044"/>
        <end position="1060"/>
    </location>
</feature>
<dbReference type="RefSeq" id="XP_028466302.1">
    <property type="nucleotide sequence ID" value="XM_028613499.1"/>
</dbReference>
<dbReference type="InterPro" id="IPR011990">
    <property type="entry name" value="TPR-like_helical_dom_sf"/>
</dbReference>
<feature type="compositionally biased region" description="Basic and acidic residues" evidence="4">
    <location>
        <begin position="1100"/>
        <end position="1110"/>
    </location>
</feature>
<evidence type="ECO:0000313" key="5">
    <source>
        <dbReference type="EMBL" id="ROT38496.1"/>
    </source>
</evidence>
<dbReference type="Proteomes" id="UP000272025">
    <property type="component" value="Unassembled WGS sequence"/>
</dbReference>
<dbReference type="SMART" id="SM00028">
    <property type="entry name" value="TPR"/>
    <property type="match status" value="7"/>
</dbReference>
<feature type="compositionally biased region" description="Basic residues" evidence="4">
    <location>
        <begin position="1061"/>
        <end position="1070"/>
    </location>
</feature>
<dbReference type="GO" id="GO:0006368">
    <property type="term" value="P:transcription elongation by RNA polymerase II"/>
    <property type="evidence" value="ECO:0007669"/>
    <property type="project" value="TreeGrafter"/>
</dbReference>
<dbReference type="Pfam" id="PF13432">
    <property type="entry name" value="TPR_16"/>
    <property type="match status" value="2"/>
</dbReference>
<dbReference type="PANTHER" id="PTHR14027">
    <property type="entry name" value="RNA POLYMERASE-ASSOCIATED PROTEIN CTR9"/>
    <property type="match status" value="1"/>
</dbReference>
<keyword evidence="6" id="KW-1185">Reference proteome</keyword>
<keyword evidence="1" id="KW-0677">Repeat</keyword>
<feature type="compositionally biased region" description="Acidic residues" evidence="4">
    <location>
        <begin position="1129"/>
        <end position="1143"/>
    </location>
</feature>
<evidence type="ECO:0000256" key="2">
    <source>
        <dbReference type="ARBA" id="ARBA00022803"/>
    </source>
</evidence>
<dbReference type="GO" id="GO:0006355">
    <property type="term" value="P:regulation of DNA-templated transcription"/>
    <property type="evidence" value="ECO:0007669"/>
    <property type="project" value="InterPro"/>
</dbReference>
<evidence type="ECO:0000256" key="4">
    <source>
        <dbReference type="SAM" id="MobiDB-lite"/>
    </source>
</evidence>
<name>A0A3N2PVW8_SODAK</name>